<proteinExistence type="inferred from homology"/>
<dbReference type="PANTHER" id="PTHR42928">
    <property type="entry name" value="TRICARBOXYLATE-BINDING PROTEIN"/>
    <property type="match status" value="1"/>
</dbReference>
<accession>A0A927IKP3</accession>
<dbReference type="Gene3D" id="3.40.190.150">
    <property type="entry name" value="Bordetella uptake gene, domain 1"/>
    <property type="match status" value="1"/>
</dbReference>
<reference evidence="2" key="1">
    <citation type="submission" date="2020-09" db="EMBL/GenBank/DDBJ databases">
        <title>Genome seq and assembly of Limnohabitants sp.</title>
        <authorList>
            <person name="Chhetri G."/>
        </authorList>
    </citation>
    <scope>NUCLEOTIDE SEQUENCE</scope>
    <source>
        <strain evidence="2">JUR4</strain>
    </source>
</reference>
<dbReference type="InterPro" id="IPR042100">
    <property type="entry name" value="Bug_dom1"/>
</dbReference>
<organism evidence="2 3">
    <name type="scientific">Limnohabitans radicicola</name>
    <dbReference type="NCBI Taxonomy" id="2771427"/>
    <lineage>
        <taxon>Bacteria</taxon>
        <taxon>Pseudomonadati</taxon>
        <taxon>Pseudomonadota</taxon>
        <taxon>Betaproteobacteria</taxon>
        <taxon>Burkholderiales</taxon>
        <taxon>Comamonadaceae</taxon>
        <taxon>Limnohabitans</taxon>
    </lineage>
</organism>
<evidence type="ECO:0000256" key="1">
    <source>
        <dbReference type="ARBA" id="ARBA00006987"/>
    </source>
</evidence>
<keyword evidence="3" id="KW-1185">Reference proteome</keyword>
<evidence type="ECO:0000313" key="3">
    <source>
        <dbReference type="Proteomes" id="UP000647424"/>
    </source>
</evidence>
<dbReference type="PANTHER" id="PTHR42928:SF5">
    <property type="entry name" value="BLR1237 PROTEIN"/>
    <property type="match status" value="1"/>
</dbReference>
<dbReference type="AlphaFoldDB" id="A0A927IKP3"/>
<name>A0A927IKP3_9BURK</name>
<protein>
    <submittedName>
        <fullName evidence="2">Tripartite tricarboxylate transporter substrate binding protein</fullName>
    </submittedName>
</protein>
<dbReference type="SUPFAM" id="SSF53850">
    <property type="entry name" value="Periplasmic binding protein-like II"/>
    <property type="match status" value="1"/>
</dbReference>
<dbReference type="CDD" id="cd07012">
    <property type="entry name" value="PBP2_Bug_TTT"/>
    <property type="match status" value="1"/>
</dbReference>
<dbReference type="PIRSF" id="PIRSF017082">
    <property type="entry name" value="YflP"/>
    <property type="match status" value="1"/>
</dbReference>
<sequence length="333" mass="35892">MNLFRESTAGLNRRQWLLGLAVSCSGMPLAAQALASWPQKPIQLIVPWPAGGGTDLSIRILAEEAGARLGQAVVVLNRPGAAGTMVAPLLKAAAPDGYTIGQLPLPVLRHALMNKVSWDPLADLSPILQVSSTTFGLLVPASSPWQKVQDLLDWARQNPGALMLGSTGMGSTPHLAMEELLGALQISYTHVPFKGTTDQMLALASGTIMAGMNSTGFAPWIDNGKLRLLAVFSEQRSARWPQVPTMKELGFGQAVYNSPWGLVAPSGTPAAVLAALHEAFKAAMFTPRHLAELQRYDQDASYLDPAGYKQTLQQTWQRERKLLQRMKLLAEPA</sequence>
<dbReference type="Pfam" id="PF03401">
    <property type="entry name" value="TctC"/>
    <property type="match status" value="1"/>
</dbReference>
<dbReference type="EMBL" id="JACYFT010000001">
    <property type="protein sequence ID" value="MBD8049868.1"/>
    <property type="molecule type" value="Genomic_DNA"/>
</dbReference>
<gene>
    <name evidence="2" type="ORF">IC609_04890</name>
</gene>
<evidence type="ECO:0000313" key="2">
    <source>
        <dbReference type="EMBL" id="MBD8049868.1"/>
    </source>
</evidence>
<dbReference type="InterPro" id="IPR005064">
    <property type="entry name" value="BUG"/>
</dbReference>
<dbReference type="Proteomes" id="UP000647424">
    <property type="component" value="Unassembled WGS sequence"/>
</dbReference>
<comment type="caution">
    <text evidence="2">The sequence shown here is derived from an EMBL/GenBank/DDBJ whole genome shotgun (WGS) entry which is preliminary data.</text>
</comment>
<comment type="similarity">
    <text evidence="1">Belongs to the UPF0065 (bug) family.</text>
</comment>
<dbReference type="Gene3D" id="3.40.190.10">
    <property type="entry name" value="Periplasmic binding protein-like II"/>
    <property type="match status" value="1"/>
</dbReference>
<dbReference type="RefSeq" id="WP_191818309.1">
    <property type="nucleotide sequence ID" value="NZ_JACYFT010000001.1"/>
</dbReference>